<reference evidence="3" key="2">
    <citation type="submission" date="2018-11" db="EMBL/GenBank/DDBJ databases">
        <title>Proposal to divide the Flavobacteriaceae and reorganize its genera based on Amino Acid Identity values calculated from whole genome sequences.</title>
        <authorList>
            <person name="Nicholson A.C."/>
            <person name="Gulvik C.A."/>
            <person name="Whitney A.M."/>
            <person name="Sheth M."/>
            <person name="Batra D."/>
            <person name="Pryor J."/>
            <person name="Bernardet J.-F."/>
            <person name="Hugo C."/>
            <person name="Kampfer P."/>
            <person name="Newman J.D."/>
            <person name="McQuiston J.R."/>
        </authorList>
    </citation>
    <scope>NUCLEOTIDE SEQUENCE [LARGE SCALE GENOMIC DNA]</scope>
    <source>
        <strain evidence="3">H6466</strain>
    </source>
</reference>
<name>A0A3G8ZMF8_9FLAO</name>
<dbReference type="RefSeq" id="WP_124985382.1">
    <property type="nucleotide sequence ID" value="NZ_CP034160.1"/>
</dbReference>
<dbReference type="EMBL" id="CP034160">
    <property type="protein sequence ID" value="AZI55694.1"/>
    <property type="molecule type" value="Genomic_DNA"/>
</dbReference>
<sequence length="74" mass="8754">MDAVLKQNLEHFLTKMVDPEGLAQSLRRFNFEAVKMLLNTENDDFVRKDWFADGHYYITELCEILSPCLEDKEK</sequence>
<evidence type="ECO:0000313" key="1">
    <source>
        <dbReference type="EMBL" id="AZI53887.1"/>
    </source>
</evidence>
<dbReference type="EMBL" id="CP034160">
    <property type="protein sequence ID" value="AZI53887.1"/>
    <property type="molecule type" value="Genomic_DNA"/>
</dbReference>
<organism evidence="2 3">
    <name type="scientific">Epilithonimonas vandammei</name>
    <dbReference type="NCBI Taxonomy" id="2487072"/>
    <lineage>
        <taxon>Bacteria</taxon>
        <taxon>Pseudomonadati</taxon>
        <taxon>Bacteroidota</taxon>
        <taxon>Flavobacteriia</taxon>
        <taxon>Flavobacteriales</taxon>
        <taxon>Weeksellaceae</taxon>
        <taxon>Chryseobacterium group</taxon>
        <taxon>Epilithonimonas</taxon>
    </lineage>
</organism>
<evidence type="ECO:0000313" key="3">
    <source>
        <dbReference type="Proteomes" id="UP000272316"/>
    </source>
</evidence>
<dbReference type="KEGG" id="eva:EIB75_10715"/>
<reference evidence="2" key="1">
    <citation type="submission" date="2018-11" db="EMBL/GenBank/DDBJ databases">
        <title>Proposal to divide the Flavobacteriaceae and reorganize its genera based on Amino Acid Identity values calculated from whole genome sequences.</title>
        <authorList>
            <person name="Nicholson A.C."/>
            <person name="Gulvik C.A."/>
            <person name="Whitney A.M."/>
            <person name="Humrighouse B.W."/>
            <person name="Bell M."/>
            <person name="Holmes B."/>
            <person name="Steigerwalt A."/>
            <person name="Villarma A."/>
            <person name="Sheth M."/>
            <person name="Batra D."/>
            <person name="Pryor J."/>
            <person name="Bernardet J.-F."/>
            <person name="Hugo C."/>
            <person name="Kampfer P."/>
            <person name="Newman J."/>
            <person name="Mcquiston J.R."/>
        </authorList>
    </citation>
    <scope>NUCLEOTIDE SEQUENCE [LARGE SCALE GENOMIC DNA]</scope>
    <source>
        <strain evidence="2">H6466</strain>
    </source>
</reference>
<protein>
    <submittedName>
        <fullName evidence="2">Uncharacterized protein</fullName>
    </submittedName>
</protein>
<dbReference type="AlphaFoldDB" id="A0A3G8ZMF8"/>
<gene>
    <name evidence="1" type="ORF">EIB75_00835</name>
    <name evidence="2" type="ORF">EIB75_10715</name>
</gene>
<dbReference type="KEGG" id="eva:EIB75_00835"/>
<accession>A0A3G8ZMF8</accession>
<dbReference type="Proteomes" id="UP000272316">
    <property type="component" value="Chromosome"/>
</dbReference>
<proteinExistence type="predicted"/>
<evidence type="ECO:0000313" key="2">
    <source>
        <dbReference type="EMBL" id="AZI55694.1"/>
    </source>
</evidence>